<keyword evidence="3" id="KW-1185">Reference proteome</keyword>
<reference evidence="2 3" key="1">
    <citation type="submission" date="2019-10" db="EMBL/GenBank/DDBJ databases">
        <title>Bifidobacterium from non-human primates.</title>
        <authorList>
            <person name="Modesto M."/>
        </authorList>
    </citation>
    <scope>NUCLEOTIDE SEQUENCE [LARGE SCALE GENOMIC DNA]</scope>
    <source>
        <strain evidence="2 3">TRE17</strain>
    </source>
</reference>
<keyword evidence="1" id="KW-0812">Transmembrane</keyword>
<gene>
    <name evidence="2" type="ORF">GFD25_04120</name>
</gene>
<feature type="transmembrane region" description="Helical" evidence="1">
    <location>
        <begin position="66"/>
        <end position="89"/>
    </location>
</feature>
<accession>A0A6N9Z451</accession>
<organism evidence="2 3">
    <name type="scientific">Bifidobacterium aerophilum</name>
    <dbReference type="NCBI Taxonomy" id="1798155"/>
    <lineage>
        <taxon>Bacteria</taxon>
        <taxon>Bacillati</taxon>
        <taxon>Actinomycetota</taxon>
        <taxon>Actinomycetes</taxon>
        <taxon>Bifidobacteriales</taxon>
        <taxon>Bifidobacteriaceae</taxon>
        <taxon>Bifidobacterium</taxon>
    </lineage>
</organism>
<evidence type="ECO:0000313" key="2">
    <source>
        <dbReference type="EMBL" id="NEG89200.1"/>
    </source>
</evidence>
<proteinExistence type="predicted"/>
<keyword evidence="1" id="KW-0472">Membrane</keyword>
<protein>
    <recommendedName>
        <fullName evidence="4">SdpI family protein</fullName>
    </recommendedName>
</protein>
<dbReference type="EMBL" id="WHZW01000007">
    <property type="protein sequence ID" value="NEG89200.1"/>
    <property type="molecule type" value="Genomic_DNA"/>
</dbReference>
<evidence type="ECO:0008006" key="4">
    <source>
        <dbReference type="Google" id="ProtNLM"/>
    </source>
</evidence>
<evidence type="ECO:0000256" key="1">
    <source>
        <dbReference type="SAM" id="Phobius"/>
    </source>
</evidence>
<name>A0A6N9Z451_9BIFI</name>
<comment type="caution">
    <text evidence="2">The sequence shown here is derived from an EMBL/GenBank/DDBJ whole genome shotgun (WGS) entry which is preliminary data.</text>
</comment>
<dbReference type="InterPro" id="IPR025962">
    <property type="entry name" value="SdpI/YhfL"/>
</dbReference>
<dbReference type="Pfam" id="PF13630">
    <property type="entry name" value="SdpI"/>
    <property type="match status" value="1"/>
</dbReference>
<evidence type="ECO:0000313" key="3">
    <source>
        <dbReference type="Proteomes" id="UP000469194"/>
    </source>
</evidence>
<feature type="transmembrane region" description="Helical" evidence="1">
    <location>
        <begin position="101"/>
        <end position="123"/>
    </location>
</feature>
<keyword evidence="1" id="KW-1133">Transmembrane helix</keyword>
<sequence length="136" mass="15861">MEQYQKERIRIMLIILTALFAWSAQLCFSAYRDARNGRLERNYQIGIKTRWTIASDETWEYIHRKYVFVFLGSGVLVSLMPVDVVVGMIAARDINTMSMIWWWMLLALAAILVTWLIICGIIANLDARKHYLESQA</sequence>
<feature type="transmembrane region" description="Helical" evidence="1">
    <location>
        <begin position="12"/>
        <end position="31"/>
    </location>
</feature>
<dbReference type="Proteomes" id="UP000469194">
    <property type="component" value="Unassembled WGS sequence"/>
</dbReference>
<dbReference type="AlphaFoldDB" id="A0A6N9Z451"/>